<dbReference type="Proteomes" id="UP000191931">
    <property type="component" value="Unassembled WGS sequence"/>
</dbReference>
<keyword evidence="3" id="KW-1185">Reference proteome</keyword>
<dbReference type="InterPro" id="IPR053728">
    <property type="entry name" value="Alginate_Permeability_Chnl"/>
</dbReference>
<proteinExistence type="predicted"/>
<evidence type="ECO:0000313" key="2">
    <source>
        <dbReference type="EMBL" id="SLM29317.1"/>
    </source>
</evidence>
<feature type="signal peptide" evidence="1">
    <location>
        <begin position="1"/>
        <end position="23"/>
    </location>
</feature>
<dbReference type="STRING" id="1246637.MTBBW1_1740048"/>
<evidence type="ECO:0008006" key="4">
    <source>
        <dbReference type="Google" id="ProtNLM"/>
    </source>
</evidence>
<accession>A0A1W1HA16</accession>
<dbReference type="EMBL" id="FWEV01000084">
    <property type="protein sequence ID" value="SLM29317.1"/>
    <property type="molecule type" value="Genomic_DNA"/>
</dbReference>
<evidence type="ECO:0000256" key="1">
    <source>
        <dbReference type="SAM" id="SignalP"/>
    </source>
</evidence>
<feature type="chain" id="PRO_5012686941" description="Alginate export domain-containing protein" evidence="1">
    <location>
        <begin position="24"/>
        <end position="445"/>
    </location>
</feature>
<dbReference type="AlphaFoldDB" id="A0A1W1HA16"/>
<gene>
    <name evidence="2" type="ORF">MTBBW1_1740048</name>
</gene>
<name>A0A1W1HA16_9BACT</name>
<organism evidence="2 3">
    <name type="scientific">Desulfamplus magnetovallimortis</name>
    <dbReference type="NCBI Taxonomy" id="1246637"/>
    <lineage>
        <taxon>Bacteria</taxon>
        <taxon>Pseudomonadati</taxon>
        <taxon>Thermodesulfobacteriota</taxon>
        <taxon>Desulfobacteria</taxon>
        <taxon>Desulfobacterales</taxon>
        <taxon>Desulfobacteraceae</taxon>
        <taxon>Desulfamplus</taxon>
    </lineage>
</organism>
<sequence>MKKLLVACFIAVVGLAFVAPAFAFEAEFGGYWRTRAFSYNNFTGEDQTESYDYNAVDTRTRLYFTAKINDNLKFVNKFEFDADWGDTGYGDIGADGKVFEIKNTYADFCVGPVNAKVGTQSACLSRGFLFCDDFTGAVVSFNGGNFTLPFIWIRPYEGGNGMDADDADVDYLAFAPSFSAGDIKVNPILLWATSDDISTWNPAIQGTGIDYSFNGVNPKINDVLADAEDMNVVFLGLDVDANMGAASVWFTGLYETGSIDNAAGEDLDVSAYLAAAGVDVGLGMANIHGQIFYASGDDIEENDNELNEFWVPSQGSWYGQSYYWAEIMGYGMMDDMVSNGSCGDKISNIIAYNFGATVKPMDKLKLSADLWYATLVEKDVIGGEEDLGFEVDLAVTYELVQNLNLDIIGAYLFAGDRTTQDPTTGLQFADDANPYELGARLSLSF</sequence>
<keyword evidence="1" id="KW-0732">Signal</keyword>
<reference evidence="2 3" key="1">
    <citation type="submission" date="2017-03" db="EMBL/GenBank/DDBJ databases">
        <authorList>
            <person name="Afonso C.L."/>
            <person name="Miller P.J."/>
            <person name="Scott M.A."/>
            <person name="Spackman E."/>
            <person name="Goraichik I."/>
            <person name="Dimitrov K.M."/>
            <person name="Suarez D.L."/>
            <person name="Swayne D.E."/>
        </authorList>
    </citation>
    <scope>NUCLEOTIDE SEQUENCE [LARGE SCALE GENOMIC DNA]</scope>
    <source>
        <strain evidence="2">PRJEB14757</strain>
    </source>
</reference>
<dbReference type="RefSeq" id="WP_080806183.1">
    <property type="nucleotide sequence ID" value="NZ_LT828552.1"/>
</dbReference>
<dbReference type="Gene3D" id="2.40.160.100">
    <property type="match status" value="1"/>
</dbReference>
<dbReference type="OrthoDB" id="5416951at2"/>
<protein>
    <recommendedName>
        <fullName evidence="4">Alginate export domain-containing protein</fullName>
    </recommendedName>
</protein>
<evidence type="ECO:0000313" key="3">
    <source>
        <dbReference type="Proteomes" id="UP000191931"/>
    </source>
</evidence>